<name>A0A3B6I391_WHEAT</name>
<proteinExistence type="predicted"/>
<dbReference type="Proteomes" id="UP000019116">
    <property type="component" value="Chromosome 4A"/>
</dbReference>
<feature type="region of interest" description="Disordered" evidence="1">
    <location>
        <begin position="130"/>
        <end position="154"/>
    </location>
</feature>
<dbReference type="EnsemblPlants" id="TraesCS4A02G369600.1">
    <property type="protein sequence ID" value="TraesCS4A02G369600.1.cds1"/>
    <property type="gene ID" value="TraesCS4A02G369600"/>
</dbReference>
<reference evidence="2" key="1">
    <citation type="submission" date="2018-08" db="EMBL/GenBank/DDBJ databases">
        <authorList>
            <person name="Rossello M."/>
        </authorList>
    </citation>
    <scope>NUCLEOTIDE SEQUENCE [LARGE SCALE GENOMIC DNA]</scope>
    <source>
        <strain evidence="2">cv. Chinese Spring</strain>
    </source>
</reference>
<dbReference type="AlphaFoldDB" id="A0A3B6I391"/>
<sequence>MLIIGDDESRLVPLRARPQCLVDLLDKPLAPGDVVRRVVVVGRKLLAIEVPLLDDDVIGQLAPGGVELEPEAVLVELEEVLEPAEALVEERGRDVLVVDAEGEAVLLEAVEDGLLREAVDEVLAGVEGEAVGGGGVDEEPVGLRGGGHGREPAVEDGELVGERGVDGDGVGREAAHDVLRHAEAHAARVLREARHRGRDCRGVGGAEDLLADVLEAVAGVGVDVAGLVGDEDLRGGGVGRVEAVGLLAGEPVDVGAAGAEPAEDVVEAAVLHDHHHHRLDRGVDLALLAAPLHARAVVAPAIQAVRRDHQGQQEEASEEAPLSGGGHGAGAGQWRRRRRGGGLVFGEWFPF</sequence>
<organism evidence="2">
    <name type="scientific">Triticum aestivum</name>
    <name type="common">Wheat</name>
    <dbReference type="NCBI Taxonomy" id="4565"/>
    <lineage>
        <taxon>Eukaryota</taxon>
        <taxon>Viridiplantae</taxon>
        <taxon>Streptophyta</taxon>
        <taxon>Embryophyta</taxon>
        <taxon>Tracheophyta</taxon>
        <taxon>Spermatophyta</taxon>
        <taxon>Magnoliopsida</taxon>
        <taxon>Liliopsida</taxon>
        <taxon>Poales</taxon>
        <taxon>Poaceae</taxon>
        <taxon>BOP clade</taxon>
        <taxon>Pooideae</taxon>
        <taxon>Triticodae</taxon>
        <taxon>Triticeae</taxon>
        <taxon>Triticinae</taxon>
        <taxon>Triticum</taxon>
    </lineage>
</organism>
<reference evidence="2" key="2">
    <citation type="submission" date="2018-10" db="UniProtKB">
        <authorList>
            <consortium name="EnsemblPlants"/>
        </authorList>
    </citation>
    <scope>IDENTIFICATION</scope>
</reference>
<accession>A0A3B6I391</accession>
<dbReference type="Gramene" id="TraesCS4A03G0909500.1">
    <property type="protein sequence ID" value="TraesCS4A03G0909500.1.CDS1"/>
    <property type="gene ID" value="TraesCS4A03G0909500"/>
</dbReference>
<feature type="region of interest" description="Disordered" evidence="1">
    <location>
        <begin position="306"/>
        <end position="334"/>
    </location>
</feature>
<keyword evidence="3" id="KW-1185">Reference proteome</keyword>
<evidence type="ECO:0000313" key="2">
    <source>
        <dbReference type="EnsemblPlants" id="TraesCS4A02G369600.1.cds1"/>
    </source>
</evidence>
<protein>
    <submittedName>
        <fullName evidence="2">Uncharacterized protein</fullName>
    </submittedName>
</protein>
<dbReference type="Gramene" id="TraesCS4A02G369600.1">
    <property type="protein sequence ID" value="TraesCS4A02G369600.1.cds1"/>
    <property type="gene ID" value="TraesCS4A02G369600"/>
</dbReference>
<evidence type="ECO:0000313" key="3">
    <source>
        <dbReference type="Proteomes" id="UP000019116"/>
    </source>
</evidence>
<evidence type="ECO:0000256" key="1">
    <source>
        <dbReference type="SAM" id="MobiDB-lite"/>
    </source>
</evidence>